<sequence length="326" mass="38342">MNLKKKMKKILYLFPVKWINKFYLFYNRIFYPELVERKMSFGEKNEDKIFYVIRPRKNSVEGLMALLFYVIQQIGYAEKNNYIPVVDFKNYKTQYNIADENAWECFFEQISNYSLEEVYQSKNVVLSGINAIYDTYSYLYNKSFNEDDLQKTHLLAKKYIKFSKKAYELYNKELKHISPQKNIGLYLRGTDYINLKPIGEPIQPTVAQAIEHVNTYIENEKNANVFLVTEDERIYKEVKSNLGERIVIVSFDNYIKNYSERDFLANGHSLTQLGENAHIRGLNYLVKIMLLSNCKYIVGGKTCGSWAACMLADESTKIDIFELGNY</sequence>
<evidence type="ECO:0000313" key="1">
    <source>
        <dbReference type="EMBL" id="MZL77782.1"/>
    </source>
</evidence>
<keyword evidence="2" id="KW-1185">Reference proteome</keyword>
<proteinExistence type="predicted"/>
<evidence type="ECO:0000313" key="2">
    <source>
        <dbReference type="Proteomes" id="UP000452293"/>
    </source>
</evidence>
<accession>A0ABW9X651</accession>
<dbReference type="RefSeq" id="WP_022427088.1">
    <property type="nucleotide sequence ID" value="NZ_WWVV01000017.1"/>
</dbReference>
<name>A0ABW9X651_9FIRM</name>
<comment type="caution">
    <text evidence="1">The sequence shown here is derived from an EMBL/GenBank/DDBJ whole genome shotgun (WGS) entry which is preliminary data.</text>
</comment>
<organism evidence="1 2">
    <name type="scientific">Blautia massiliensis</name>
    <name type="common">ex Durand et al. 2017</name>
    <dbReference type="NCBI Taxonomy" id="1737424"/>
    <lineage>
        <taxon>Bacteria</taxon>
        <taxon>Bacillati</taxon>
        <taxon>Bacillota</taxon>
        <taxon>Clostridia</taxon>
        <taxon>Lachnospirales</taxon>
        <taxon>Lachnospiraceae</taxon>
        <taxon>Blautia</taxon>
    </lineage>
</organism>
<dbReference type="Proteomes" id="UP000452293">
    <property type="component" value="Unassembled WGS sequence"/>
</dbReference>
<dbReference type="EMBL" id="WWVW01000018">
    <property type="protein sequence ID" value="MZL77782.1"/>
    <property type="molecule type" value="Genomic_DNA"/>
</dbReference>
<protein>
    <submittedName>
        <fullName evidence="1">Uncharacterized protein</fullName>
    </submittedName>
</protein>
<reference evidence="1 2" key="1">
    <citation type="journal article" date="2019" name="Nat. Med.">
        <title>A library of human gut bacterial isolates paired with longitudinal multiomics data enables mechanistic microbiome research.</title>
        <authorList>
            <person name="Poyet M."/>
            <person name="Groussin M."/>
            <person name="Gibbons S.M."/>
            <person name="Avila-Pacheco J."/>
            <person name="Jiang X."/>
            <person name="Kearney S.M."/>
            <person name="Perrotta A.R."/>
            <person name="Berdy B."/>
            <person name="Zhao S."/>
            <person name="Lieberman T.D."/>
            <person name="Swanson P.K."/>
            <person name="Smith M."/>
            <person name="Roesemann S."/>
            <person name="Alexander J.E."/>
            <person name="Rich S.A."/>
            <person name="Livny J."/>
            <person name="Vlamakis H."/>
            <person name="Clish C."/>
            <person name="Bullock K."/>
            <person name="Deik A."/>
            <person name="Scott J."/>
            <person name="Pierce K.A."/>
            <person name="Xavier R.J."/>
            <person name="Alm E.J."/>
        </authorList>
    </citation>
    <scope>NUCLEOTIDE SEQUENCE [LARGE SCALE GENOMIC DNA]</scope>
    <source>
        <strain evidence="1 2">BIOML-A1</strain>
    </source>
</reference>
<gene>
    <name evidence="1" type="ORF">GT718_10490</name>
</gene>
<dbReference type="Gene3D" id="3.40.50.11350">
    <property type="match status" value="1"/>
</dbReference>